<evidence type="ECO:0000256" key="3">
    <source>
        <dbReference type="ARBA" id="ARBA00023125"/>
    </source>
</evidence>
<dbReference type="InterPro" id="IPR036388">
    <property type="entry name" value="WH-like_DNA-bd_sf"/>
</dbReference>
<dbReference type="Proteomes" id="UP000095412">
    <property type="component" value="Unassembled WGS sequence"/>
</dbReference>
<evidence type="ECO:0000313" key="7">
    <source>
        <dbReference type="EMBL" id="SCT12469.1"/>
    </source>
</evidence>
<evidence type="ECO:0000256" key="4">
    <source>
        <dbReference type="ARBA" id="ARBA00023163"/>
    </source>
</evidence>
<dbReference type="InterPro" id="IPR013196">
    <property type="entry name" value="HTH_11"/>
</dbReference>
<dbReference type="Proteomes" id="UP000095768">
    <property type="component" value="Unassembled WGS sequence"/>
</dbReference>
<accession>A0A1D4NP82</accession>
<dbReference type="InterPro" id="IPR001034">
    <property type="entry name" value="DeoR_HTH"/>
</dbReference>
<dbReference type="EMBL" id="FMPI01000032">
    <property type="protein sequence ID" value="SCT51096.1"/>
    <property type="molecule type" value="Genomic_DNA"/>
</dbReference>
<dbReference type="PROSITE" id="PS51000">
    <property type="entry name" value="HTH_DEOR_2"/>
    <property type="match status" value="1"/>
</dbReference>
<dbReference type="GO" id="GO:0003677">
    <property type="term" value="F:DNA binding"/>
    <property type="evidence" value="ECO:0007669"/>
    <property type="project" value="UniProtKB-KW"/>
</dbReference>
<reference evidence="6" key="3">
    <citation type="submission" date="2018-03" db="EMBL/GenBank/DDBJ databases">
        <title>A novel mecC allotype, mecC3, in a new Staphylococcus species, Staphylococcus caeli.</title>
        <authorList>
            <person name="MacFadyen A.C."/>
            <person name="Harrison E.M."/>
            <person name="Morgan F.J.E."/>
            <person name="Parkhill J."/>
            <person name="Holmes M.A."/>
            <person name="Paterson G.K."/>
        </authorList>
    </citation>
    <scope>NUCLEOTIDE SEQUENCE</scope>
    <source>
        <strain evidence="6">82B</strain>
    </source>
</reference>
<dbReference type="GO" id="GO:0005988">
    <property type="term" value="P:lactose metabolic process"/>
    <property type="evidence" value="ECO:0007669"/>
    <property type="project" value="UniProtKB-KW"/>
</dbReference>
<proteinExistence type="predicted"/>
<evidence type="ECO:0000313" key="6">
    <source>
        <dbReference type="EMBL" id="AWM30257.1"/>
    </source>
</evidence>
<dbReference type="PROSITE" id="PS00894">
    <property type="entry name" value="HTH_DEOR_1"/>
    <property type="match status" value="1"/>
</dbReference>
<dbReference type="RefSeq" id="WP_081333142.1">
    <property type="nucleotide sequence ID" value="NZ_FMPG01000008.1"/>
</dbReference>
<dbReference type="Gene3D" id="1.10.10.10">
    <property type="entry name" value="Winged helix-like DNA-binding domain superfamily/Winged helix DNA-binding domain"/>
    <property type="match status" value="1"/>
</dbReference>
<keyword evidence="2" id="KW-0805">Transcription regulation</keyword>
<name>A0A1D4NP82_9STAP</name>
<dbReference type="InterPro" id="IPR036390">
    <property type="entry name" value="WH_DNA-bd_sf"/>
</dbReference>
<dbReference type="GO" id="GO:0003700">
    <property type="term" value="F:DNA-binding transcription factor activity"/>
    <property type="evidence" value="ECO:0007669"/>
    <property type="project" value="InterPro"/>
</dbReference>
<dbReference type="SUPFAM" id="SSF46785">
    <property type="entry name" value="Winged helix' DNA-binding domain"/>
    <property type="match status" value="1"/>
</dbReference>
<protein>
    <submittedName>
        <fullName evidence="7">DNA-binding transcriptional activator FucR</fullName>
    </submittedName>
</protein>
<sequence>MKSDRLFKILDLLKSRDIVPTRTLAERLYVSNRTIRRDVN</sequence>
<keyword evidence="4" id="KW-0804">Transcription</keyword>
<dbReference type="Pfam" id="PF08279">
    <property type="entry name" value="HTH_11"/>
    <property type="match status" value="1"/>
</dbReference>
<dbReference type="InterPro" id="IPR018356">
    <property type="entry name" value="Tscrpt_reg_HTH_DeoR_CS"/>
</dbReference>
<evidence type="ECO:0000259" key="5">
    <source>
        <dbReference type="PROSITE" id="PS51000"/>
    </source>
</evidence>
<reference evidence="7 10" key="2">
    <citation type="submission" date="2016-09" db="EMBL/GenBank/DDBJ databases">
        <authorList>
            <consortium name="Pathogen Informatics"/>
        </authorList>
    </citation>
    <scope>NUCLEOTIDE SEQUENCE [LARGE SCALE GENOMIC DNA]</scope>
    <source>
        <strain evidence="7 10">82B</strain>
    </source>
</reference>
<feature type="domain" description="HTH deoR-type" evidence="5">
    <location>
        <begin position="2"/>
        <end position="40"/>
    </location>
</feature>
<keyword evidence="1" id="KW-0423">Lactose metabolism</keyword>
<evidence type="ECO:0000256" key="1">
    <source>
        <dbReference type="ARBA" id="ARBA00022736"/>
    </source>
</evidence>
<keyword evidence="9" id="KW-1185">Reference proteome</keyword>
<dbReference type="OrthoDB" id="9815009at2"/>
<reference evidence="8 9" key="1">
    <citation type="submission" date="2016-09" db="EMBL/GenBank/DDBJ databases">
        <authorList>
            <consortium name="Pathogen Informatics"/>
            <person name="Sun Q."/>
            <person name="Inoue M."/>
        </authorList>
    </citation>
    <scope>NUCLEOTIDE SEQUENCE [LARGE SCALE GENOMIC DNA]</scope>
    <source>
        <strain evidence="8 9">82C</strain>
    </source>
</reference>
<organism evidence="7 10">
    <name type="scientific">Staphylococcus caeli</name>
    <dbReference type="NCBI Taxonomy" id="2201815"/>
    <lineage>
        <taxon>Bacteria</taxon>
        <taxon>Bacillati</taxon>
        <taxon>Bacillota</taxon>
        <taxon>Bacilli</taxon>
        <taxon>Bacillales</taxon>
        <taxon>Staphylococcaceae</taxon>
        <taxon>Staphylococcus</taxon>
    </lineage>
</organism>
<gene>
    <name evidence="7" type="ORF">SAMEA2297795_01824</name>
    <name evidence="8" type="ORF">SAMEA2297796_02540</name>
    <name evidence="6" type="ORF">SCC82B_00117</name>
</gene>
<evidence type="ECO:0000313" key="9">
    <source>
        <dbReference type="Proteomes" id="UP000095412"/>
    </source>
</evidence>
<dbReference type="AlphaFoldDB" id="A0A1D4NP82"/>
<dbReference type="EMBL" id="MH155596">
    <property type="protein sequence ID" value="AWM30257.1"/>
    <property type="molecule type" value="Genomic_DNA"/>
</dbReference>
<evidence type="ECO:0000256" key="2">
    <source>
        <dbReference type="ARBA" id="ARBA00023015"/>
    </source>
</evidence>
<accession>A0A2U8RM51</accession>
<dbReference type="EMBL" id="FMPG01000008">
    <property type="protein sequence ID" value="SCT12469.1"/>
    <property type="molecule type" value="Genomic_DNA"/>
</dbReference>
<evidence type="ECO:0000313" key="10">
    <source>
        <dbReference type="Proteomes" id="UP000095768"/>
    </source>
</evidence>
<evidence type="ECO:0000313" key="8">
    <source>
        <dbReference type="EMBL" id="SCT51096.1"/>
    </source>
</evidence>
<keyword evidence="3 7" id="KW-0238">DNA-binding</keyword>